<dbReference type="GO" id="GO:0071555">
    <property type="term" value="P:cell wall organization"/>
    <property type="evidence" value="ECO:0007669"/>
    <property type="project" value="UniProtKB-KW"/>
</dbReference>
<dbReference type="SUPFAM" id="SSF56601">
    <property type="entry name" value="beta-lactamase/transpeptidase-like"/>
    <property type="match status" value="1"/>
</dbReference>
<evidence type="ECO:0000256" key="8">
    <source>
        <dbReference type="ARBA" id="ARBA00022801"/>
    </source>
</evidence>
<dbReference type="InterPro" id="IPR012338">
    <property type="entry name" value="Beta-lactam/transpept-like"/>
</dbReference>
<name>A0A2T2WKW7_9FIRM</name>
<evidence type="ECO:0000256" key="15">
    <source>
        <dbReference type="RuleBase" id="RU004016"/>
    </source>
</evidence>
<evidence type="ECO:0000256" key="7">
    <source>
        <dbReference type="ARBA" id="ARBA00022729"/>
    </source>
</evidence>
<dbReference type="Pfam" id="PF00768">
    <property type="entry name" value="Peptidase_S11"/>
    <property type="match status" value="1"/>
</dbReference>
<feature type="binding site" evidence="14">
    <location>
        <position position="250"/>
    </location>
    <ligand>
        <name>substrate</name>
    </ligand>
</feature>
<evidence type="ECO:0000256" key="12">
    <source>
        <dbReference type="ARBA" id="ARBA00034000"/>
    </source>
</evidence>
<sequence>MNCDGPENTTPKHWHGGGSMRHWYQKTIALLLAAAWVAGPGAIASAQSVAPPLVLAKAVELVDGSSGRVIYAKDAHQRLPIASVTKLMTLYIAVKAIEDKELSAQEFVPISDEAYHVNGSQIWLEPGERLTVDHLLKAIAIGSANDAAYALGEYIGGSADAFVEDMNETARALGMRETHFVDAHGLSSVNHYSTAHDLGLLAVRAVRMPLLLHYTAMRQDRTVRNGKGGTLWLINHNRLLGKFPGMDGLKTGYTSRAGYCMVATAKRLNTRLIAVVLGAPTSKARFQDAVTLLTWGFQHYHTVTIASKGATAGEVHVRRGGARRVKVVYAHDSYLTVARAEKVPERVIHLPAAVQAPIVKGQVLGYLSAQQGGQEVARVPLVAQSGVKRVSWWQGAWHYWWKIAG</sequence>
<keyword evidence="10" id="KW-0573">Peptidoglycan synthesis</keyword>
<keyword evidence="5 17" id="KW-0121">Carboxypeptidase</keyword>
<dbReference type="InterPro" id="IPR001967">
    <property type="entry name" value="Peptidase_S11_N"/>
</dbReference>
<proteinExistence type="inferred from homology"/>
<evidence type="ECO:0000256" key="3">
    <source>
        <dbReference type="ARBA" id="ARBA00007164"/>
    </source>
</evidence>
<keyword evidence="7" id="KW-0732">Signal</keyword>
<keyword evidence="9" id="KW-0133">Cell shape</keyword>
<comment type="similarity">
    <text evidence="3 15">Belongs to the peptidase S11 family.</text>
</comment>
<keyword evidence="6" id="KW-0645">Protease</keyword>
<protein>
    <recommendedName>
        <fullName evidence="4">serine-type D-Ala-D-Ala carboxypeptidase</fullName>
        <ecNumber evidence="4">3.4.16.4</ecNumber>
    </recommendedName>
</protein>
<comment type="pathway">
    <text evidence="2">Cell wall biogenesis; peptidoglycan biosynthesis.</text>
</comment>
<reference evidence="17 18" key="1">
    <citation type="journal article" date="2014" name="BMC Genomics">
        <title>Comparison of environmental and isolate Sulfobacillus genomes reveals diverse carbon, sulfur, nitrogen, and hydrogen metabolisms.</title>
        <authorList>
            <person name="Justice N.B."/>
            <person name="Norman A."/>
            <person name="Brown C.T."/>
            <person name="Singh A."/>
            <person name="Thomas B.C."/>
            <person name="Banfield J.F."/>
        </authorList>
    </citation>
    <scope>NUCLEOTIDE SEQUENCE [LARGE SCALE GENOMIC DNA]</scope>
    <source>
        <strain evidence="17">AMDSBA3</strain>
    </source>
</reference>
<gene>
    <name evidence="17" type="ORF">C7B45_05135</name>
</gene>
<accession>A0A2T2WKW7</accession>
<keyword evidence="8" id="KW-0378">Hydrolase</keyword>
<evidence type="ECO:0000256" key="10">
    <source>
        <dbReference type="ARBA" id="ARBA00022984"/>
    </source>
</evidence>
<evidence type="ECO:0000256" key="5">
    <source>
        <dbReference type="ARBA" id="ARBA00022645"/>
    </source>
</evidence>
<keyword evidence="11" id="KW-0961">Cell wall biogenesis/degradation</keyword>
<dbReference type="EMBL" id="PXYV01000011">
    <property type="protein sequence ID" value="PSR22856.1"/>
    <property type="molecule type" value="Genomic_DNA"/>
</dbReference>
<evidence type="ECO:0000256" key="14">
    <source>
        <dbReference type="PIRSR" id="PIRSR618044-2"/>
    </source>
</evidence>
<dbReference type="Gene3D" id="2.60.410.10">
    <property type="entry name" value="D-Ala-D-Ala carboxypeptidase, C-terminal domain"/>
    <property type="match status" value="1"/>
</dbReference>
<dbReference type="InterPro" id="IPR012907">
    <property type="entry name" value="Peptidase_S11_C"/>
</dbReference>
<dbReference type="GO" id="GO:0009252">
    <property type="term" value="P:peptidoglycan biosynthetic process"/>
    <property type="evidence" value="ECO:0007669"/>
    <property type="project" value="UniProtKB-UniPathway"/>
</dbReference>
<dbReference type="Gene3D" id="3.40.710.10">
    <property type="entry name" value="DD-peptidase/beta-lactamase superfamily"/>
    <property type="match status" value="1"/>
</dbReference>
<evidence type="ECO:0000256" key="2">
    <source>
        <dbReference type="ARBA" id="ARBA00004752"/>
    </source>
</evidence>
<evidence type="ECO:0000313" key="18">
    <source>
        <dbReference type="Proteomes" id="UP000241848"/>
    </source>
</evidence>
<dbReference type="GO" id="GO:0006508">
    <property type="term" value="P:proteolysis"/>
    <property type="evidence" value="ECO:0007669"/>
    <property type="project" value="UniProtKB-KW"/>
</dbReference>
<dbReference type="GO" id="GO:0008360">
    <property type="term" value="P:regulation of cell shape"/>
    <property type="evidence" value="ECO:0007669"/>
    <property type="project" value="UniProtKB-KW"/>
</dbReference>
<feature type="active site" description="Acyl-ester intermediate" evidence="13">
    <location>
        <position position="83"/>
    </location>
</feature>
<comment type="catalytic activity">
    <reaction evidence="12">
        <text>Preferential cleavage: (Ac)2-L-Lys-D-Ala-|-D-Ala. Also transpeptidation of peptidyl-alanyl moieties that are N-acyl substituents of D-alanine.</text>
        <dbReference type="EC" id="3.4.16.4"/>
    </reaction>
</comment>
<dbReference type="EC" id="3.4.16.4" evidence="4"/>
<dbReference type="InterPro" id="IPR015956">
    <property type="entry name" value="Peniciliin-bd_prot_C_sf"/>
</dbReference>
<evidence type="ECO:0000256" key="6">
    <source>
        <dbReference type="ARBA" id="ARBA00022670"/>
    </source>
</evidence>
<dbReference type="UniPathway" id="UPA00219"/>
<feature type="active site" evidence="13">
    <location>
        <position position="143"/>
    </location>
</feature>
<evidence type="ECO:0000313" key="17">
    <source>
        <dbReference type="EMBL" id="PSR22856.1"/>
    </source>
</evidence>
<evidence type="ECO:0000259" key="16">
    <source>
        <dbReference type="SMART" id="SM00936"/>
    </source>
</evidence>
<organism evidence="17 18">
    <name type="scientific">Sulfobacillus acidophilus</name>
    <dbReference type="NCBI Taxonomy" id="53633"/>
    <lineage>
        <taxon>Bacteria</taxon>
        <taxon>Bacillati</taxon>
        <taxon>Bacillota</taxon>
        <taxon>Clostridia</taxon>
        <taxon>Eubacteriales</taxon>
        <taxon>Clostridiales Family XVII. Incertae Sedis</taxon>
        <taxon>Sulfobacillus</taxon>
    </lineage>
</organism>
<dbReference type="SMART" id="SM00936">
    <property type="entry name" value="PBP5_C"/>
    <property type="match status" value="1"/>
</dbReference>
<evidence type="ECO:0000256" key="13">
    <source>
        <dbReference type="PIRSR" id="PIRSR618044-1"/>
    </source>
</evidence>
<dbReference type="Pfam" id="PF07943">
    <property type="entry name" value="PBP5_C"/>
    <property type="match status" value="1"/>
</dbReference>
<dbReference type="PANTHER" id="PTHR21581:SF6">
    <property type="entry name" value="TRAFFICKING PROTEIN PARTICLE COMPLEX SUBUNIT 12"/>
    <property type="match status" value="1"/>
</dbReference>
<dbReference type="GO" id="GO:0009002">
    <property type="term" value="F:serine-type D-Ala-D-Ala carboxypeptidase activity"/>
    <property type="evidence" value="ECO:0007669"/>
    <property type="project" value="UniProtKB-EC"/>
</dbReference>
<feature type="active site" description="Proton acceptor" evidence="13">
    <location>
        <position position="86"/>
    </location>
</feature>
<evidence type="ECO:0000256" key="9">
    <source>
        <dbReference type="ARBA" id="ARBA00022960"/>
    </source>
</evidence>
<dbReference type="SUPFAM" id="SSF69189">
    <property type="entry name" value="Penicillin-binding protein associated domain"/>
    <property type="match status" value="1"/>
</dbReference>
<dbReference type="InterPro" id="IPR018044">
    <property type="entry name" value="Peptidase_S11"/>
</dbReference>
<comment type="function">
    <text evidence="1">Removes C-terminal D-alanyl residues from sugar-peptide cell wall precursors.</text>
</comment>
<dbReference type="InterPro" id="IPR037167">
    <property type="entry name" value="Peptidase_S11_C_sf"/>
</dbReference>
<dbReference type="PRINTS" id="PR00725">
    <property type="entry name" value="DADACBPTASE1"/>
</dbReference>
<dbReference type="Proteomes" id="UP000241848">
    <property type="component" value="Unassembled WGS sequence"/>
</dbReference>
<comment type="caution">
    <text evidence="17">The sequence shown here is derived from an EMBL/GenBank/DDBJ whole genome shotgun (WGS) entry which is preliminary data.</text>
</comment>
<evidence type="ECO:0000256" key="11">
    <source>
        <dbReference type="ARBA" id="ARBA00023316"/>
    </source>
</evidence>
<feature type="domain" description="Peptidase S11 D-Ala-D-Ala carboxypeptidase A C-terminal" evidence="16">
    <location>
        <begin position="300"/>
        <end position="389"/>
    </location>
</feature>
<evidence type="ECO:0000256" key="4">
    <source>
        <dbReference type="ARBA" id="ARBA00012448"/>
    </source>
</evidence>
<dbReference type="AlphaFoldDB" id="A0A2T2WKW7"/>
<dbReference type="PANTHER" id="PTHR21581">
    <property type="entry name" value="D-ALANYL-D-ALANINE CARBOXYPEPTIDASE"/>
    <property type="match status" value="1"/>
</dbReference>
<evidence type="ECO:0000256" key="1">
    <source>
        <dbReference type="ARBA" id="ARBA00003217"/>
    </source>
</evidence>